<name>M4B696_HYAAE</name>
<keyword evidence="2" id="KW-1185">Reference proteome</keyword>
<dbReference type="HOGENOM" id="CLU_3036508_0_0_1"/>
<dbReference type="EMBL" id="JH598543">
    <property type="status" value="NOT_ANNOTATED_CDS"/>
    <property type="molecule type" value="Genomic_DNA"/>
</dbReference>
<organism evidence="1 2">
    <name type="scientific">Hyaloperonospora arabidopsidis (strain Emoy2)</name>
    <name type="common">Downy mildew agent</name>
    <name type="synonym">Peronospora arabidopsidis</name>
    <dbReference type="NCBI Taxonomy" id="559515"/>
    <lineage>
        <taxon>Eukaryota</taxon>
        <taxon>Sar</taxon>
        <taxon>Stramenopiles</taxon>
        <taxon>Oomycota</taxon>
        <taxon>Peronosporomycetes</taxon>
        <taxon>Peronosporales</taxon>
        <taxon>Peronosporaceae</taxon>
        <taxon>Hyaloperonospora</taxon>
    </lineage>
</organism>
<sequence length="55" mass="6206">MAESLSPPHDNRAMPQRARCMALPRLRLRDVRNRSKLNVAVFPNIAQFSSSQSSP</sequence>
<dbReference type="AlphaFoldDB" id="M4B696"/>
<proteinExistence type="predicted"/>
<reference evidence="2" key="1">
    <citation type="journal article" date="2010" name="Science">
        <title>Signatures of adaptation to obligate biotrophy in the Hyaloperonospora arabidopsidis genome.</title>
        <authorList>
            <person name="Baxter L."/>
            <person name="Tripathy S."/>
            <person name="Ishaque N."/>
            <person name="Boot N."/>
            <person name="Cabral A."/>
            <person name="Kemen E."/>
            <person name="Thines M."/>
            <person name="Ah-Fong A."/>
            <person name="Anderson R."/>
            <person name="Badejoko W."/>
            <person name="Bittner-Eddy P."/>
            <person name="Boore J.L."/>
            <person name="Chibucos M.C."/>
            <person name="Coates M."/>
            <person name="Dehal P."/>
            <person name="Delehaunty K."/>
            <person name="Dong S."/>
            <person name="Downton P."/>
            <person name="Dumas B."/>
            <person name="Fabro G."/>
            <person name="Fronick C."/>
            <person name="Fuerstenberg S.I."/>
            <person name="Fulton L."/>
            <person name="Gaulin E."/>
            <person name="Govers F."/>
            <person name="Hughes L."/>
            <person name="Humphray S."/>
            <person name="Jiang R.H."/>
            <person name="Judelson H."/>
            <person name="Kamoun S."/>
            <person name="Kyung K."/>
            <person name="Meijer H."/>
            <person name="Minx P."/>
            <person name="Morris P."/>
            <person name="Nelson J."/>
            <person name="Phuntumart V."/>
            <person name="Qutob D."/>
            <person name="Rehmany A."/>
            <person name="Rougon-Cardoso A."/>
            <person name="Ryden P."/>
            <person name="Torto-Alalibo T."/>
            <person name="Studholme D."/>
            <person name="Wang Y."/>
            <person name="Win J."/>
            <person name="Wood J."/>
            <person name="Clifton S.W."/>
            <person name="Rogers J."/>
            <person name="Van den Ackerveken G."/>
            <person name="Jones J.D."/>
            <person name="McDowell J.M."/>
            <person name="Beynon J."/>
            <person name="Tyler B.M."/>
        </authorList>
    </citation>
    <scope>NUCLEOTIDE SEQUENCE [LARGE SCALE GENOMIC DNA]</scope>
    <source>
        <strain evidence="2">Emoy2</strain>
    </source>
</reference>
<evidence type="ECO:0000313" key="1">
    <source>
        <dbReference type="EnsemblProtists" id="HpaP801797"/>
    </source>
</evidence>
<dbReference type="EnsemblProtists" id="HpaT801797">
    <property type="protein sequence ID" value="HpaP801797"/>
    <property type="gene ID" value="HpaG801797"/>
</dbReference>
<reference evidence="1" key="2">
    <citation type="submission" date="2015-06" db="UniProtKB">
        <authorList>
            <consortium name="EnsemblProtists"/>
        </authorList>
    </citation>
    <scope>IDENTIFICATION</scope>
    <source>
        <strain evidence="1">Emoy2</strain>
    </source>
</reference>
<dbReference type="VEuPathDB" id="FungiDB:HpaG801797"/>
<dbReference type="InParanoid" id="M4B696"/>
<protein>
    <submittedName>
        <fullName evidence="1">Uncharacterized protein</fullName>
    </submittedName>
</protein>
<dbReference type="Proteomes" id="UP000011713">
    <property type="component" value="Unassembled WGS sequence"/>
</dbReference>
<evidence type="ECO:0000313" key="2">
    <source>
        <dbReference type="Proteomes" id="UP000011713"/>
    </source>
</evidence>
<accession>M4B696</accession>